<evidence type="ECO:0000313" key="2">
    <source>
        <dbReference type="EMBL" id="GIF77193.1"/>
    </source>
</evidence>
<evidence type="ECO:0000313" key="3">
    <source>
        <dbReference type="Proteomes" id="UP000604117"/>
    </source>
</evidence>
<organism evidence="2 3">
    <name type="scientific">Asanoa siamensis</name>
    <dbReference type="NCBI Taxonomy" id="926357"/>
    <lineage>
        <taxon>Bacteria</taxon>
        <taxon>Bacillati</taxon>
        <taxon>Actinomycetota</taxon>
        <taxon>Actinomycetes</taxon>
        <taxon>Micromonosporales</taxon>
        <taxon>Micromonosporaceae</taxon>
        <taxon>Asanoa</taxon>
    </lineage>
</organism>
<feature type="domain" description="NERD" evidence="1">
    <location>
        <begin position="95"/>
        <end position="210"/>
    </location>
</feature>
<name>A0ABQ4D0Z6_9ACTN</name>
<dbReference type="Proteomes" id="UP000604117">
    <property type="component" value="Unassembled WGS sequence"/>
</dbReference>
<comment type="caution">
    <text evidence="2">The sequence shown here is derived from an EMBL/GenBank/DDBJ whole genome shotgun (WGS) entry which is preliminary data.</text>
</comment>
<sequence length="271" mass="30296">MRVEVLSDHAGALLLQSRAGLRGAGAALTARQADYRTAWAQLRATAGPWWRRLFGVPPADPRAVAAQTRASWQEVLLASQEPGRASHRLRQRAAGVLGEDTLTAALGVLPDDWVMLRGYRNRRGETDHVLVGPHGIWVVEVKRRRIRLHAVGDHWWWEKLDARGRSVETGQAVDGGGRTWARQVNDVADDLAAWLRRNRQPVPVRTAVVLMHEQAQLGRCQDPTVTLVGTHPTHLLDALARYATPLSAAPEVADLVRRDHAFHQHRRARRR</sequence>
<dbReference type="Pfam" id="PF08378">
    <property type="entry name" value="NERD"/>
    <property type="match status" value="1"/>
</dbReference>
<evidence type="ECO:0000259" key="1">
    <source>
        <dbReference type="Pfam" id="PF08378"/>
    </source>
</evidence>
<dbReference type="EMBL" id="BONE01000082">
    <property type="protein sequence ID" value="GIF77193.1"/>
    <property type="molecule type" value="Genomic_DNA"/>
</dbReference>
<dbReference type="RefSeq" id="WP_203718050.1">
    <property type="nucleotide sequence ID" value="NZ_BONE01000082.1"/>
</dbReference>
<keyword evidence="3" id="KW-1185">Reference proteome</keyword>
<proteinExistence type="predicted"/>
<protein>
    <recommendedName>
        <fullName evidence="1">NERD domain-containing protein</fullName>
    </recommendedName>
</protein>
<gene>
    <name evidence="2" type="ORF">Asi02nite_67110</name>
</gene>
<dbReference type="InterPro" id="IPR011528">
    <property type="entry name" value="NERD"/>
</dbReference>
<accession>A0ABQ4D0Z6</accession>
<reference evidence="2 3" key="1">
    <citation type="submission" date="2021-01" db="EMBL/GenBank/DDBJ databases">
        <title>Whole genome shotgun sequence of Asanoa siamensis NBRC 107932.</title>
        <authorList>
            <person name="Komaki H."/>
            <person name="Tamura T."/>
        </authorList>
    </citation>
    <scope>NUCLEOTIDE SEQUENCE [LARGE SCALE GENOMIC DNA]</scope>
    <source>
        <strain evidence="2 3">NBRC 107932</strain>
    </source>
</reference>